<evidence type="ECO:0000313" key="5">
    <source>
        <dbReference type="Proteomes" id="UP001596292"/>
    </source>
</evidence>
<dbReference type="SUPFAM" id="SSF55073">
    <property type="entry name" value="Nucleotide cyclase"/>
    <property type="match status" value="1"/>
</dbReference>
<name>A0ABW2BFG0_9HYPH</name>
<dbReference type="CDD" id="cd00130">
    <property type="entry name" value="PAS"/>
    <property type="match status" value="1"/>
</dbReference>
<dbReference type="EC" id="2.7.7.65" evidence="4"/>
<evidence type="ECO:0000313" key="4">
    <source>
        <dbReference type="EMBL" id="MFC6789113.1"/>
    </source>
</evidence>
<dbReference type="InterPro" id="IPR003018">
    <property type="entry name" value="GAF"/>
</dbReference>
<dbReference type="NCBIfam" id="TIGR00254">
    <property type="entry name" value="GGDEF"/>
    <property type="match status" value="1"/>
</dbReference>
<dbReference type="Gene3D" id="3.30.450.40">
    <property type="match status" value="1"/>
</dbReference>
<dbReference type="InterPro" id="IPR000160">
    <property type="entry name" value="GGDEF_dom"/>
</dbReference>
<proteinExistence type="predicted"/>
<dbReference type="SMART" id="SM00086">
    <property type="entry name" value="PAC"/>
    <property type="match status" value="1"/>
</dbReference>
<organism evidence="4 5">
    <name type="scientific">Methylobacterium komagatae</name>
    <dbReference type="NCBI Taxonomy" id="374425"/>
    <lineage>
        <taxon>Bacteria</taxon>
        <taxon>Pseudomonadati</taxon>
        <taxon>Pseudomonadota</taxon>
        <taxon>Alphaproteobacteria</taxon>
        <taxon>Hyphomicrobiales</taxon>
        <taxon>Methylobacteriaceae</taxon>
        <taxon>Methylobacterium</taxon>
    </lineage>
</organism>
<dbReference type="Proteomes" id="UP001596292">
    <property type="component" value="Unassembled WGS sequence"/>
</dbReference>
<feature type="domain" description="PAS" evidence="1">
    <location>
        <begin position="168"/>
        <end position="223"/>
    </location>
</feature>
<dbReference type="InterPro" id="IPR029787">
    <property type="entry name" value="Nucleotide_cyclase"/>
</dbReference>
<feature type="domain" description="GGDEF" evidence="3">
    <location>
        <begin position="327"/>
        <end position="459"/>
    </location>
</feature>
<accession>A0ABW2BFG0</accession>
<dbReference type="Pfam" id="PF01590">
    <property type="entry name" value="GAF"/>
    <property type="match status" value="1"/>
</dbReference>
<keyword evidence="4" id="KW-0808">Transferase</keyword>
<dbReference type="InterPro" id="IPR013655">
    <property type="entry name" value="PAS_fold_3"/>
</dbReference>
<dbReference type="Gene3D" id="3.30.70.270">
    <property type="match status" value="1"/>
</dbReference>
<dbReference type="InterPro" id="IPR043128">
    <property type="entry name" value="Rev_trsase/Diguanyl_cyclase"/>
</dbReference>
<reference evidence="5" key="1">
    <citation type="journal article" date="2019" name="Int. J. Syst. Evol. Microbiol.">
        <title>The Global Catalogue of Microorganisms (GCM) 10K type strain sequencing project: providing services to taxonomists for standard genome sequencing and annotation.</title>
        <authorList>
            <consortium name="The Broad Institute Genomics Platform"/>
            <consortium name="The Broad Institute Genome Sequencing Center for Infectious Disease"/>
            <person name="Wu L."/>
            <person name="Ma J."/>
        </authorList>
    </citation>
    <scope>NUCLEOTIDE SEQUENCE [LARGE SCALE GENOMIC DNA]</scope>
    <source>
        <strain evidence="5">CCUG 48316</strain>
    </source>
</reference>
<comment type="caution">
    <text evidence="4">The sequence shown here is derived from an EMBL/GenBank/DDBJ whole genome shotgun (WGS) entry which is preliminary data.</text>
</comment>
<evidence type="ECO:0000259" key="2">
    <source>
        <dbReference type="PROSITE" id="PS50113"/>
    </source>
</evidence>
<dbReference type="SMART" id="SM00267">
    <property type="entry name" value="GGDEF"/>
    <property type="match status" value="1"/>
</dbReference>
<feature type="domain" description="PAC" evidence="2">
    <location>
        <begin position="242"/>
        <end position="295"/>
    </location>
</feature>
<dbReference type="CDD" id="cd01949">
    <property type="entry name" value="GGDEF"/>
    <property type="match status" value="1"/>
</dbReference>
<sequence>MVPVHPREAARLAALHDLDLLDSEPEEQFTALCETARDLFQAPIALVSLVGETDQWFKARCGLDLTGTARGESFCTHTVMSSDLLVVEDAQRDPRFCDSSLVTAEHGIRFYAGAPLEVAPGLQVGSLCVMDRVPRAFTDRQRGQLQNLARIVTGQLRLHKTERLLREREASYRLLADNTTDMVVRADLDGTRRYVSPGCRAILGYEPQALIGTRPLDFVHPDDADAFGVLLGQIACSRIETATTQQRYRHRDGHWVWVEVTFGLYRNDGCSEPSGYVASVRDISKRKEAEAQLAHLARHDPLTGLPNRMQFQESLEREVARARRNRTGFALHCLDLDRFKAINDTFGHLVGDRLLRAVADRLRAAVRTEDTVARIGGDEFVIIQTGTDRSGAVTMAERLIASLSSPFDLGEHQGQIGVSIGIVLTDGSAIHGEALHSAADSALYEAKTAGRCTFRLSETSTSKTRYRMA</sequence>
<dbReference type="PROSITE" id="PS50113">
    <property type="entry name" value="PAC"/>
    <property type="match status" value="1"/>
</dbReference>
<keyword evidence="4" id="KW-0548">Nucleotidyltransferase</keyword>
<gene>
    <name evidence="4" type="ORF">ACFQE0_05385</name>
</gene>
<dbReference type="NCBIfam" id="TIGR00229">
    <property type="entry name" value="sensory_box"/>
    <property type="match status" value="1"/>
</dbReference>
<dbReference type="SMART" id="SM00065">
    <property type="entry name" value="GAF"/>
    <property type="match status" value="1"/>
</dbReference>
<dbReference type="Pfam" id="PF00990">
    <property type="entry name" value="GGDEF"/>
    <property type="match status" value="1"/>
</dbReference>
<dbReference type="PROSITE" id="PS50112">
    <property type="entry name" value="PAS"/>
    <property type="match status" value="1"/>
</dbReference>
<dbReference type="SUPFAM" id="SSF55781">
    <property type="entry name" value="GAF domain-like"/>
    <property type="match status" value="1"/>
</dbReference>
<dbReference type="InterPro" id="IPR000014">
    <property type="entry name" value="PAS"/>
</dbReference>
<protein>
    <submittedName>
        <fullName evidence="4">Diguanylate cyclase domain-containing protein</fullName>
        <ecNumber evidence="4">2.7.7.65</ecNumber>
    </submittedName>
</protein>
<dbReference type="GO" id="GO:0052621">
    <property type="term" value="F:diguanylate cyclase activity"/>
    <property type="evidence" value="ECO:0007669"/>
    <property type="project" value="UniProtKB-EC"/>
</dbReference>
<dbReference type="RefSeq" id="WP_378967803.1">
    <property type="nucleotide sequence ID" value="NZ_JBHSWN010000001.1"/>
</dbReference>
<dbReference type="PROSITE" id="PS50887">
    <property type="entry name" value="GGDEF"/>
    <property type="match status" value="1"/>
</dbReference>
<dbReference type="Gene3D" id="3.30.450.20">
    <property type="entry name" value="PAS domain"/>
    <property type="match status" value="1"/>
</dbReference>
<dbReference type="SUPFAM" id="SSF55785">
    <property type="entry name" value="PYP-like sensor domain (PAS domain)"/>
    <property type="match status" value="1"/>
</dbReference>
<dbReference type="PANTHER" id="PTHR46663:SF3">
    <property type="entry name" value="SLL0267 PROTEIN"/>
    <property type="match status" value="1"/>
</dbReference>
<dbReference type="EMBL" id="JBHSWN010000001">
    <property type="protein sequence ID" value="MFC6789113.1"/>
    <property type="molecule type" value="Genomic_DNA"/>
</dbReference>
<dbReference type="InterPro" id="IPR029016">
    <property type="entry name" value="GAF-like_dom_sf"/>
</dbReference>
<dbReference type="PANTHER" id="PTHR46663">
    <property type="entry name" value="DIGUANYLATE CYCLASE DGCT-RELATED"/>
    <property type="match status" value="1"/>
</dbReference>
<dbReference type="SMART" id="SM00091">
    <property type="entry name" value="PAS"/>
    <property type="match status" value="1"/>
</dbReference>
<dbReference type="InterPro" id="IPR000700">
    <property type="entry name" value="PAS-assoc_C"/>
</dbReference>
<dbReference type="InterPro" id="IPR001610">
    <property type="entry name" value="PAC"/>
</dbReference>
<evidence type="ECO:0000259" key="3">
    <source>
        <dbReference type="PROSITE" id="PS50887"/>
    </source>
</evidence>
<dbReference type="InterPro" id="IPR052163">
    <property type="entry name" value="DGC-Regulatory_Protein"/>
</dbReference>
<keyword evidence="5" id="KW-1185">Reference proteome</keyword>
<dbReference type="Pfam" id="PF08447">
    <property type="entry name" value="PAS_3"/>
    <property type="match status" value="1"/>
</dbReference>
<evidence type="ECO:0000259" key="1">
    <source>
        <dbReference type="PROSITE" id="PS50112"/>
    </source>
</evidence>
<dbReference type="InterPro" id="IPR035965">
    <property type="entry name" value="PAS-like_dom_sf"/>
</dbReference>